<evidence type="ECO:0000313" key="9">
    <source>
        <dbReference type="Proteomes" id="UP001139319"/>
    </source>
</evidence>
<dbReference type="SUPFAM" id="SSF46626">
    <property type="entry name" value="Cytochrome c"/>
    <property type="match status" value="1"/>
</dbReference>
<evidence type="ECO:0000256" key="3">
    <source>
        <dbReference type="ARBA" id="ARBA00022723"/>
    </source>
</evidence>
<dbReference type="Pfam" id="PF13442">
    <property type="entry name" value="Cytochrome_CBB3"/>
    <property type="match status" value="1"/>
</dbReference>
<dbReference type="EMBL" id="JAMFTH010000003">
    <property type="protein sequence ID" value="MCP8899999.1"/>
    <property type="molecule type" value="Genomic_DNA"/>
</dbReference>
<dbReference type="PROSITE" id="PS51007">
    <property type="entry name" value="CYTC"/>
    <property type="match status" value="1"/>
</dbReference>
<protein>
    <submittedName>
        <fullName evidence="8">Cytochrome c5 family protein</fullName>
    </submittedName>
</protein>
<dbReference type="InterPro" id="IPR009056">
    <property type="entry name" value="Cyt_c-like_dom"/>
</dbReference>
<reference evidence="8" key="2">
    <citation type="submission" date="2023-01" db="EMBL/GenBank/DDBJ databases">
        <title>Gilvimarinus xylanilyticus HB14 isolated from Caulerpa lentillifera aquaculture base in Hainan, China.</title>
        <authorList>
            <person name="Zhang Y.-J."/>
        </authorList>
    </citation>
    <scope>NUCLEOTIDE SEQUENCE</scope>
    <source>
        <strain evidence="8">HB14</strain>
    </source>
</reference>
<name>A0A9X2KU61_9GAMM</name>
<dbReference type="GO" id="GO:0009055">
    <property type="term" value="F:electron transfer activity"/>
    <property type="evidence" value="ECO:0007669"/>
    <property type="project" value="InterPro"/>
</dbReference>
<reference evidence="8" key="1">
    <citation type="submission" date="2022-05" db="EMBL/GenBank/DDBJ databases">
        <authorList>
            <person name="Sun H.-N."/>
        </authorList>
    </citation>
    <scope>NUCLEOTIDE SEQUENCE</scope>
    <source>
        <strain evidence="8">HB14</strain>
    </source>
</reference>
<keyword evidence="9" id="KW-1185">Reference proteome</keyword>
<keyword evidence="2 6" id="KW-0349">Heme</keyword>
<feature type="domain" description="Cytochrome c" evidence="7">
    <location>
        <begin position="52"/>
        <end position="132"/>
    </location>
</feature>
<dbReference type="PANTHER" id="PTHR40942">
    <property type="match status" value="1"/>
</dbReference>
<keyword evidence="3 6" id="KW-0479">Metal-binding</keyword>
<evidence type="ECO:0000256" key="2">
    <source>
        <dbReference type="ARBA" id="ARBA00022617"/>
    </source>
</evidence>
<keyword evidence="4" id="KW-0249">Electron transport</keyword>
<dbReference type="GO" id="GO:0005506">
    <property type="term" value="F:iron ion binding"/>
    <property type="evidence" value="ECO:0007669"/>
    <property type="project" value="InterPro"/>
</dbReference>
<dbReference type="Gene3D" id="1.10.760.10">
    <property type="entry name" value="Cytochrome c-like domain"/>
    <property type="match status" value="1"/>
</dbReference>
<keyword evidence="5 6" id="KW-0408">Iron</keyword>
<evidence type="ECO:0000256" key="5">
    <source>
        <dbReference type="ARBA" id="ARBA00023004"/>
    </source>
</evidence>
<evidence type="ECO:0000256" key="1">
    <source>
        <dbReference type="ARBA" id="ARBA00022448"/>
    </source>
</evidence>
<evidence type="ECO:0000259" key="7">
    <source>
        <dbReference type="PROSITE" id="PS51007"/>
    </source>
</evidence>
<evidence type="ECO:0000256" key="6">
    <source>
        <dbReference type="PROSITE-ProRule" id="PRU00433"/>
    </source>
</evidence>
<dbReference type="InterPro" id="IPR002323">
    <property type="entry name" value="Cyt_CIE"/>
</dbReference>
<dbReference type="PANTHER" id="PTHR40942:SF4">
    <property type="entry name" value="CYTOCHROME C5"/>
    <property type="match status" value="1"/>
</dbReference>
<dbReference type="PRINTS" id="PR00607">
    <property type="entry name" value="CYTCHROMECIE"/>
</dbReference>
<organism evidence="8 9">
    <name type="scientific">Gilvimarinus xylanilyticus</name>
    <dbReference type="NCBI Taxonomy" id="2944139"/>
    <lineage>
        <taxon>Bacteria</taxon>
        <taxon>Pseudomonadati</taxon>
        <taxon>Pseudomonadota</taxon>
        <taxon>Gammaproteobacteria</taxon>
        <taxon>Cellvibrionales</taxon>
        <taxon>Cellvibrionaceae</taxon>
        <taxon>Gilvimarinus</taxon>
    </lineage>
</organism>
<keyword evidence="1" id="KW-0813">Transport</keyword>
<comment type="caution">
    <text evidence="8">The sequence shown here is derived from an EMBL/GenBank/DDBJ whole genome shotgun (WGS) entry which is preliminary data.</text>
</comment>
<dbReference type="InterPro" id="IPR036909">
    <property type="entry name" value="Cyt_c-like_dom_sf"/>
</dbReference>
<dbReference type="RefSeq" id="WP_253968341.1">
    <property type="nucleotide sequence ID" value="NZ_JAMFTH010000003.1"/>
</dbReference>
<accession>A0A9X2KU61</accession>
<evidence type="ECO:0000313" key="8">
    <source>
        <dbReference type="EMBL" id="MCP8899999.1"/>
    </source>
</evidence>
<dbReference type="AlphaFoldDB" id="A0A9X2KU61"/>
<gene>
    <name evidence="8" type="ORF">M6D89_11880</name>
</gene>
<dbReference type="GO" id="GO:0020037">
    <property type="term" value="F:heme binding"/>
    <property type="evidence" value="ECO:0007669"/>
    <property type="project" value="InterPro"/>
</dbReference>
<sequence length="133" mass="13438">MVALGMGLLASAFAYSQSSAVNDEIAERIAPAGTVCMAGDDCAAAPVAAASSGPRSGEDVYNASCNTCHGAGVAGAPKYGDPAAWADRIAKGMDTLHKHAIEGFNAMPAMGLCTTCSDDEVMAAVDYMVENSQ</sequence>
<dbReference type="Proteomes" id="UP001139319">
    <property type="component" value="Unassembled WGS sequence"/>
</dbReference>
<proteinExistence type="predicted"/>
<evidence type="ECO:0000256" key="4">
    <source>
        <dbReference type="ARBA" id="ARBA00022982"/>
    </source>
</evidence>